<feature type="chain" id="PRO_5042154726" evidence="2">
    <location>
        <begin position="21"/>
        <end position="238"/>
    </location>
</feature>
<evidence type="ECO:0000256" key="1">
    <source>
        <dbReference type="SAM" id="MobiDB-lite"/>
    </source>
</evidence>
<gene>
    <name evidence="3" type="ORF">LX32DRAFT_668963</name>
</gene>
<protein>
    <submittedName>
        <fullName evidence="3">Uncharacterized protein</fullName>
    </submittedName>
</protein>
<proteinExistence type="predicted"/>
<accession>A0AAD9H1V2</accession>
<keyword evidence="2" id="KW-0732">Signal</keyword>
<name>A0AAD9H1V2_9PEZI</name>
<sequence length="238" mass="26522">MWQQLVAALRLAVSWPLCLATQHLRNVVPATAKPRQPDTRIAATGTLPFIVADLTMAPLEADEDCNMDLAVDDIKEYKPVADWKRAQRQRHSRFVNNPDNAPAIEARVKEMILQESQCNVHPTLSLLSLPSAVPTHPQPSKIVADGFPEVDSLGGYLEVDESFCDESEESALMQRALAADKERLMGSTSDPMRMFGPLRYKGSAETALRCRNIVRQRPRMRRRKGPGPCSEPRPAQKA</sequence>
<evidence type="ECO:0000313" key="3">
    <source>
        <dbReference type="EMBL" id="KAK2020870.1"/>
    </source>
</evidence>
<feature type="signal peptide" evidence="2">
    <location>
        <begin position="1"/>
        <end position="20"/>
    </location>
</feature>
<comment type="caution">
    <text evidence="3">The sequence shown here is derived from an EMBL/GenBank/DDBJ whole genome shotgun (WGS) entry which is preliminary data.</text>
</comment>
<organism evidence="3 4">
    <name type="scientific">Colletotrichum zoysiae</name>
    <dbReference type="NCBI Taxonomy" id="1216348"/>
    <lineage>
        <taxon>Eukaryota</taxon>
        <taxon>Fungi</taxon>
        <taxon>Dikarya</taxon>
        <taxon>Ascomycota</taxon>
        <taxon>Pezizomycotina</taxon>
        <taxon>Sordariomycetes</taxon>
        <taxon>Hypocreomycetidae</taxon>
        <taxon>Glomerellales</taxon>
        <taxon>Glomerellaceae</taxon>
        <taxon>Colletotrichum</taxon>
        <taxon>Colletotrichum graminicola species complex</taxon>
    </lineage>
</organism>
<reference evidence="3" key="1">
    <citation type="submission" date="2021-06" db="EMBL/GenBank/DDBJ databases">
        <title>Comparative genomics, transcriptomics and evolutionary studies reveal genomic signatures of adaptation to plant cell wall in hemibiotrophic fungi.</title>
        <authorList>
            <consortium name="DOE Joint Genome Institute"/>
            <person name="Baroncelli R."/>
            <person name="Diaz J.F."/>
            <person name="Benocci T."/>
            <person name="Peng M."/>
            <person name="Battaglia E."/>
            <person name="Haridas S."/>
            <person name="Andreopoulos W."/>
            <person name="Labutti K."/>
            <person name="Pangilinan J."/>
            <person name="Floch G.L."/>
            <person name="Makela M.R."/>
            <person name="Henrissat B."/>
            <person name="Grigoriev I.V."/>
            <person name="Crouch J.A."/>
            <person name="De Vries R.P."/>
            <person name="Sukno S.A."/>
            <person name="Thon M.R."/>
        </authorList>
    </citation>
    <scope>NUCLEOTIDE SEQUENCE</scope>
    <source>
        <strain evidence="3">MAFF235873</strain>
    </source>
</reference>
<keyword evidence="4" id="KW-1185">Reference proteome</keyword>
<dbReference type="Proteomes" id="UP001232148">
    <property type="component" value="Unassembled WGS sequence"/>
</dbReference>
<dbReference type="EMBL" id="MU843162">
    <property type="protein sequence ID" value="KAK2020870.1"/>
    <property type="molecule type" value="Genomic_DNA"/>
</dbReference>
<feature type="compositionally biased region" description="Basic residues" evidence="1">
    <location>
        <begin position="215"/>
        <end position="225"/>
    </location>
</feature>
<evidence type="ECO:0000256" key="2">
    <source>
        <dbReference type="SAM" id="SignalP"/>
    </source>
</evidence>
<evidence type="ECO:0000313" key="4">
    <source>
        <dbReference type="Proteomes" id="UP001232148"/>
    </source>
</evidence>
<dbReference type="AlphaFoldDB" id="A0AAD9H1V2"/>
<feature type="region of interest" description="Disordered" evidence="1">
    <location>
        <begin position="215"/>
        <end position="238"/>
    </location>
</feature>